<dbReference type="Pfam" id="PF00144">
    <property type="entry name" value="Beta-lactamase"/>
    <property type="match status" value="1"/>
</dbReference>
<accession>A0ABS6MNX2</accession>
<feature type="domain" description="Beta-lactamase-related" evidence="1">
    <location>
        <begin position="33"/>
        <end position="307"/>
    </location>
</feature>
<dbReference type="PANTHER" id="PTHR46825:SF9">
    <property type="entry name" value="BETA-LACTAMASE-RELATED DOMAIN-CONTAINING PROTEIN"/>
    <property type="match status" value="1"/>
</dbReference>
<dbReference type="InterPro" id="IPR001466">
    <property type="entry name" value="Beta-lactam-related"/>
</dbReference>
<evidence type="ECO:0000313" key="2">
    <source>
        <dbReference type="EMBL" id="MBV2130486.1"/>
    </source>
</evidence>
<keyword evidence="3" id="KW-1185">Reference proteome</keyword>
<name>A0ABS6MNX2_9GAMM</name>
<dbReference type="PROSITE" id="PS51257">
    <property type="entry name" value="PROKAR_LIPOPROTEIN"/>
    <property type="match status" value="1"/>
</dbReference>
<dbReference type="PANTHER" id="PTHR46825">
    <property type="entry name" value="D-ALANYL-D-ALANINE-CARBOXYPEPTIDASE/ENDOPEPTIDASE AMPH"/>
    <property type="match status" value="1"/>
</dbReference>
<organism evidence="2 3">
    <name type="scientific">Arsukibacterium indicum</name>
    <dbReference type="NCBI Taxonomy" id="2848612"/>
    <lineage>
        <taxon>Bacteria</taxon>
        <taxon>Pseudomonadati</taxon>
        <taxon>Pseudomonadota</taxon>
        <taxon>Gammaproteobacteria</taxon>
        <taxon>Chromatiales</taxon>
        <taxon>Chromatiaceae</taxon>
        <taxon>Arsukibacterium</taxon>
    </lineage>
</organism>
<dbReference type="RefSeq" id="WP_217670754.1">
    <property type="nucleotide sequence ID" value="NZ_JAHRID010000008.1"/>
</dbReference>
<comment type="caution">
    <text evidence="2">The sequence shown here is derived from an EMBL/GenBank/DDBJ whole genome shotgun (WGS) entry which is preliminary data.</text>
</comment>
<sequence>MKRLYLTGLCLVLSACQNYDVATLTAIPPEVKQSIHSAVDNKHRPGVVIGLVNPTGSYFYSYGVTHANSETPLSEHTQFAIGSLTKLFTAALFDDLVSENRVSEQTTLAAIWQGIDDGAQTRLLNLVNHTAALPRDLSAETLAQNSTDRLLATLTRNAELPAAKAYSSVGMAILGLSLAAAEQSSFKGLLQSDILTPLKLTSTGFEPDNSLLAGRHHTTVPVESAIEVPEVAYGAGGLYSSAIDLSRFLKHQMQQTRHWGWQHYQDENFDAFYHGGDGNGHQAFIAFRPDNNVGVVLLSNSSSDDALQDIALHLIDPGRSLPDFAHRPRQQLPEQALSLYVGQYRLTEDNSGNQISLAIIDNRLVYRELTAAGEVVRQTPLHAIDDKTFELADVPVVITFETATGSSQATLRFENQTFTMKRINQDL</sequence>
<proteinExistence type="predicted"/>
<protein>
    <submittedName>
        <fullName evidence="2">Beta-lactamase family protein</fullName>
    </submittedName>
</protein>
<evidence type="ECO:0000259" key="1">
    <source>
        <dbReference type="Pfam" id="PF00144"/>
    </source>
</evidence>
<dbReference type="Proteomes" id="UP000704611">
    <property type="component" value="Unassembled WGS sequence"/>
</dbReference>
<dbReference type="EMBL" id="JAHRID010000008">
    <property type="protein sequence ID" value="MBV2130486.1"/>
    <property type="molecule type" value="Genomic_DNA"/>
</dbReference>
<dbReference type="InterPro" id="IPR050491">
    <property type="entry name" value="AmpC-like"/>
</dbReference>
<evidence type="ECO:0000313" key="3">
    <source>
        <dbReference type="Proteomes" id="UP000704611"/>
    </source>
</evidence>
<gene>
    <name evidence="2" type="ORF">KQY15_15430</name>
</gene>
<reference evidence="2 3" key="1">
    <citation type="submission" date="2021-06" db="EMBL/GenBank/DDBJ databases">
        <title>Rheinheimera indica sp. nov., isolated from deep-sea sediment.</title>
        <authorList>
            <person name="Wang Z."/>
            <person name="Zhang X.-Y."/>
        </authorList>
    </citation>
    <scope>NUCLEOTIDE SEQUENCE [LARGE SCALE GENOMIC DNA]</scope>
    <source>
        <strain evidence="2 3">SM2107</strain>
    </source>
</reference>